<dbReference type="Gene3D" id="3.40.50.300">
    <property type="entry name" value="P-loop containing nucleotide triphosphate hydrolases"/>
    <property type="match status" value="1"/>
</dbReference>
<dbReference type="EMBL" id="NVYO01000001">
    <property type="protein sequence ID" value="PBQ22991.1"/>
    <property type="molecule type" value="Genomic_DNA"/>
</dbReference>
<dbReference type="EC" id="2.7.7.62" evidence="9"/>
<dbReference type="PIRSF" id="PIRSF006135">
    <property type="entry name" value="CobU"/>
    <property type="match status" value="1"/>
</dbReference>
<keyword evidence="15 19" id="KW-0342">GTP-binding</keyword>
<dbReference type="NCBIfam" id="NF004469">
    <property type="entry name" value="PRK05800.1"/>
    <property type="match status" value="1"/>
</dbReference>
<evidence type="ECO:0000256" key="19">
    <source>
        <dbReference type="PIRSR" id="PIRSR006135-2"/>
    </source>
</evidence>
<dbReference type="GO" id="GO:0005525">
    <property type="term" value="F:GTP binding"/>
    <property type="evidence" value="ECO:0007669"/>
    <property type="project" value="UniProtKB-KW"/>
</dbReference>
<feature type="binding site" evidence="19">
    <location>
        <begin position="9"/>
        <end position="16"/>
    </location>
    <ligand>
        <name>GTP</name>
        <dbReference type="ChEBI" id="CHEBI:37565"/>
    </ligand>
</feature>
<evidence type="ECO:0000256" key="13">
    <source>
        <dbReference type="ARBA" id="ARBA00022777"/>
    </source>
</evidence>
<feature type="binding site" evidence="19">
    <location>
        <position position="63"/>
    </location>
    <ligand>
        <name>GTP</name>
        <dbReference type="ChEBI" id="CHEBI:37565"/>
    </ligand>
</feature>
<evidence type="ECO:0000256" key="14">
    <source>
        <dbReference type="ARBA" id="ARBA00022840"/>
    </source>
</evidence>
<evidence type="ECO:0000256" key="12">
    <source>
        <dbReference type="ARBA" id="ARBA00022741"/>
    </source>
</evidence>
<evidence type="ECO:0000256" key="8">
    <source>
        <dbReference type="ARBA" id="ARBA00012016"/>
    </source>
</evidence>
<evidence type="ECO:0000256" key="2">
    <source>
        <dbReference type="ARBA" id="ARBA00000711"/>
    </source>
</evidence>
<evidence type="ECO:0000256" key="16">
    <source>
        <dbReference type="ARBA" id="ARBA00029570"/>
    </source>
</evidence>
<dbReference type="InterPro" id="IPR027417">
    <property type="entry name" value="P-loop_NTPase"/>
</dbReference>
<keyword evidence="20" id="KW-0548">Nucleotidyltransferase</keyword>
<dbReference type="CDD" id="cd00544">
    <property type="entry name" value="CobU"/>
    <property type="match status" value="1"/>
</dbReference>
<protein>
    <recommendedName>
        <fullName evidence="16">Adenosylcobinamide kinase</fullName>
        <ecNumber evidence="8">2.7.1.156</ecNumber>
        <ecNumber evidence="9">2.7.7.62</ecNumber>
    </recommendedName>
    <alternativeName>
        <fullName evidence="17">Adenosylcobinamide-phosphate guanylyltransferase</fullName>
    </alternativeName>
</protein>
<keyword evidence="12 19" id="KW-0547">Nucleotide-binding</keyword>
<evidence type="ECO:0000313" key="21">
    <source>
        <dbReference type="Proteomes" id="UP000217918"/>
    </source>
</evidence>
<dbReference type="GO" id="GO:0005524">
    <property type="term" value="F:ATP binding"/>
    <property type="evidence" value="ECO:0007669"/>
    <property type="project" value="UniProtKB-KW"/>
</dbReference>
<dbReference type="UniPathway" id="UPA00148">
    <property type="reaction ID" value="UER00236"/>
</dbReference>
<comment type="similarity">
    <text evidence="7">Belongs to the CobU/CobP family.</text>
</comment>
<dbReference type="InterPro" id="IPR003203">
    <property type="entry name" value="CobU/CobP"/>
</dbReference>
<evidence type="ECO:0000256" key="1">
    <source>
        <dbReference type="ARBA" id="ARBA00000312"/>
    </source>
</evidence>
<evidence type="ECO:0000256" key="15">
    <source>
        <dbReference type="ARBA" id="ARBA00023134"/>
    </source>
</evidence>
<evidence type="ECO:0000256" key="9">
    <source>
        <dbReference type="ARBA" id="ARBA00012523"/>
    </source>
</evidence>
<dbReference type="GO" id="GO:0008820">
    <property type="term" value="F:cobinamide phosphate guanylyltransferase activity"/>
    <property type="evidence" value="ECO:0007669"/>
    <property type="project" value="UniProtKB-EC"/>
</dbReference>
<feature type="active site" description="GMP-histidine intermediate" evidence="18">
    <location>
        <position position="51"/>
    </location>
</feature>
<evidence type="ECO:0000313" key="20">
    <source>
        <dbReference type="EMBL" id="PBQ22991.1"/>
    </source>
</evidence>
<accession>A0A2A3TW39</accession>
<comment type="pathway">
    <text evidence="6">Cofactor biosynthesis; adenosylcobalamin biosynthesis; adenosylcobalamin from cob(II)yrinate a,c-diamide: step 5/7.</text>
</comment>
<evidence type="ECO:0000256" key="11">
    <source>
        <dbReference type="ARBA" id="ARBA00022679"/>
    </source>
</evidence>
<organism evidence="20 21">
    <name type="scientific">Levilactobacillus brevis</name>
    <name type="common">Lactobacillus brevis</name>
    <dbReference type="NCBI Taxonomy" id="1580"/>
    <lineage>
        <taxon>Bacteria</taxon>
        <taxon>Bacillati</taxon>
        <taxon>Bacillota</taxon>
        <taxon>Bacilli</taxon>
        <taxon>Lactobacillales</taxon>
        <taxon>Lactobacillaceae</taxon>
        <taxon>Levilactobacillus</taxon>
    </lineage>
</organism>
<keyword evidence="11 20" id="KW-0808">Transferase</keyword>
<proteinExistence type="inferred from homology"/>
<comment type="catalytic activity">
    <reaction evidence="1">
        <text>adenosylcob(III)inamide + ATP = adenosylcob(III)inamide phosphate + ADP + H(+)</text>
        <dbReference type="Rhea" id="RHEA:15769"/>
        <dbReference type="ChEBI" id="CHEBI:2480"/>
        <dbReference type="ChEBI" id="CHEBI:15378"/>
        <dbReference type="ChEBI" id="CHEBI:30616"/>
        <dbReference type="ChEBI" id="CHEBI:58502"/>
        <dbReference type="ChEBI" id="CHEBI:456216"/>
        <dbReference type="EC" id="2.7.1.156"/>
    </reaction>
</comment>
<dbReference type="EC" id="2.7.1.156" evidence="8"/>
<dbReference type="PANTHER" id="PTHR34848:SF1">
    <property type="entry name" value="BIFUNCTIONAL ADENOSYLCOBALAMIN BIOSYNTHESIS PROTEIN COBU"/>
    <property type="match status" value="1"/>
</dbReference>
<dbReference type="GO" id="GO:0009236">
    <property type="term" value="P:cobalamin biosynthetic process"/>
    <property type="evidence" value="ECO:0007669"/>
    <property type="project" value="UniProtKB-UniPathway"/>
</dbReference>
<comment type="pathway">
    <text evidence="5">Cofactor biosynthesis; adenosylcobalamin biosynthesis; adenosylcobalamin from cob(II)yrinate a,c-diamide: step 6/7.</text>
</comment>
<evidence type="ECO:0000256" key="5">
    <source>
        <dbReference type="ARBA" id="ARBA00004692"/>
    </source>
</evidence>
<dbReference type="Proteomes" id="UP000217918">
    <property type="component" value="Unassembled WGS sequence"/>
</dbReference>
<evidence type="ECO:0000256" key="17">
    <source>
        <dbReference type="ARBA" id="ARBA00030571"/>
    </source>
</evidence>
<dbReference type="AlphaFoldDB" id="A0A2A3TW39"/>
<keyword evidence="10" id="KW-0169">Cobalamin biosynthesis</keyword>
<evidence type="ECO:0000256" key="3">
    <source>
        <dbReference type="ARBA" id="ARBA00001522"/>
    </source>
</evidence>
<keyword evidence="13 20" id="KW-0418">Kinase</keyword>
<comment type="catalytic activity">
    <reaction evidence="3">
        <text>adenosylcob(III)inamide + GTP = adenosylcob(III)inamide phosphate + GDP + H(+)</text>
        <dbReference type="Rhea" id="RHEA:15765"/>
        <dbReference type="ChEBI" id="CHEBI:2480"/>
        <dbReference type="ChEBI" id="CHEBI:15378"/>
        <dbReference type="ChEBI" id="CHEBI:37565"/>
        <dbReference type="ChEBI" id="CHEBI:58189"/>
        <dbReference type="ChEBI" id="CHEBI:58502"/>
        <dbReference type="EC" id="2.7.1.156"/>
    </reaction>
</comment>
<evidence type="ECO:0000256" key="18">
    <source>
        <dbReference type="PIRSR" id="PIRSR006135-1"/>
    </source>
</evidence>
<dbReference type="SUPFAM" id="SSF52540">
    <property type="entry name" value="P-loop containing nucleoside triphosphate hydrolases"/>
    <property type="match status" value="1"/>
</dbReference>
<gene>
    <name evidence="20" type="ORF">CNR29_02730</name>
</gene>
<evidence type="ECO:0000256" key="10">
    <source>
        <dbReference type="ARBA" id="ARBA00022573"/>
    </source>
</evidence>
<feature type="binding site" evidence="19">
    <location>
        <begin position="33"/>
        <end position="35"/>
    </location>
    <ligand>
        <name>GTP</name>
        <dbReference type="ChEBI" id="CHEBI:37565"/>
    </ligand>
</feature>
<reference evidence="20 21" key="1">
    <citation type="submission" date="2017-09" db="EMBL/GenBank/DDBJ databases">
        <title>Genome sequence of Lactobacillus brevis D7.</title>
        <authorList>
            <person name="Kwon M.-S."/>
            <person name="Lim S.K."/>
            <person name="Choi H.-J."/>
        </authorList>
    </citation>
    <scope>NUCLEOTIDE SEQUENCE [LARGE SCALE GENOMIC DNA]</scope>
    <source>
        <strain evidence="20 21">D7</strain>
    </source>
</reference>
<dbReference type="PANTHER" id="PTHR34848">
    <property type="match status" value="1"/>
</dbReference>
<evidence type="ECO:0000256" key="4">
    <source>
        <dbReference type="ARBA" id="ARBA00003889"/>
    </source>
</evidence>
<evidence type="ECO:0000256" key="6">
    <source>
        <dbReference type="ARBA" id="ARBA00005159"/>
    </source>
</evidence>
<dbReference type="Pfam" id="PF02283">
    <property type="entry name" value="CobU"/>
    <property type="match status" value="1"/>
</dbReference>
<comment type="function">
    <text evidence="4">Catalyzes ATP-dependent phosphorylation of adenosylcobinamide and addition of GMP to adenosylcobinamide phosphate.</text>
</comment>
<comment type="caution">
    <text evidence="20">The sequence shown here is derived from an EMBL/GenBank/DDBJ whole genome shotgun (WGS) entry which is preliminary data.</text>
</comment>
<name>A0A2A3TW39_LEVBR</name>
<sequence>MGSLRLITGGAKSGKSKFAEQLCPQDQPVCYVATGVMTSPDAEMQLRIQRHQQRRPAIWVTKEGYRHVATFIQEQHYQTYLLDDVTMLTTNLFFAILQDSAPTTTDFDQVLARLSKVELAKIRQKILDEWQAILHAIRQGDSQMTMVTNEVGLGLVPATKQARVLRDLYGEVNQVLATEADEVYFVISGLPQQIK</sequence>
<feature type="binding site" evidence="19">
    <location>
        <position position="83"/>
    </location>
    <ligand>
        <name>GTP</name>
        <dbReference type="ChEBI" id="CHEBI:37565"/>
    </ligand>
</feature>
<dbReference type="GO" id="GO:0043752">
    <property type="term" value="F:adenosylcobinamide kinase activity"/>
    <property type="evidence" value="ECO:0007669"/>
    <property type="project" value="UniProtKB-EC"/>
</dbReference>
<dbReference type="RefSeq" id="WP_096109714.1">
    <property type="nucleotide sequence ID" value="NZ_CP168078.1"/>
</dbReference>
<keyword evidence="14" id="KW-0067">ATP-binding</keyword>
<evidence type="ECO:0000256" key="7">
    <source>
        <dbReference type="ARBA" id="ARBA00007490"/>
    </source>
</evidence>
<comment type="catalytic activity">
    <reaction evidence="2">
        <text>adenosylcob(III)inamide phosphate + GTP + H(+) = adenosylcob(III)inamide-GDP + diphosphate</text>
        <dbReference type="Rhea" id="RHEA:22712"/>
        <dbReference type="ChEBI" id="CHEBI:15378"/>
        <dbReference type="ChEBI" id="CHEBI:33019"/>
        <dbReference type="ChEBI" id="CHEBI:37565"/>
        <dbReference type="ChEBI" id="CHEBI:58502"/>
        <dbReference type="ChEBI" id="CHEBI:60487"/>
        <dbReference type="EC" id="2.7.7.62"/>
    </reaction>
</comment>